<dbReference type="EMBL" id="GDQN01005579">
    <property type="protein sequence ID" value="JAT85475.1"/>
    <property type="molecule type" value="Transcribed_RNA"/>
</dbReference>
<evidence type="ECO:0000259" key="2">
    <source>
        <dbReference type="PROSITE" id="PS50966"/>
    </source>
</evidence>
<evidence type="ECO:0000256" key="1">
    <source>
        <dbReference type="PROSITE-ProRule" id="PRU00325"/>
    </source>
</evidence>
<dbReference type="OrthoDB" id="10049726at2759"/>
<dbReference type="GO" id="GO:0008270">
    <property type="term" value="F:zinc ion binding"/>
    <property type="evidence" value="ECO:0007669"/>
    <property type="project" value="UniProtKB-KW"/>
</dbReference>
<sequence length="218" mass="25443">MPHLKEEVRIACALINAFGKRVKDHPLVNEIINDIYLKHDAPNYLCEFVIQNNLNQRRAAFQAINSSEGFQQFPILSYEDLLIMSLGPYQVTQARSYYGEHLKENGTFFIEVYEDFEVDYNLNQYNIVVCDPWLTRAKILSRHQSNRIYFVYILLNNSLKNRNKLVGHYCSCIVGKRTLGCCAHVMCIVWYMGWARHQEIQPPAAFLDQVIISDEEED</sequence>
<evidence type="ECO:0000313" key="3">
    <source>
        <dbReference type="EMBL" id="JAT85475.1"/>
    </source>
</evidence>
<dbReference type="PROSITE" id="PS50966">
    <property type="entry name" value="ZF_SWIM"/>
    <property type="match status" value="1"/>
</dbReference>
<protein>
    <recommendedName>
        <fullName evidence="2">SWIM-type domain-containing protein</fullName>
    </recommendedName>
</protein>
<accession>A0A1E1WEV8</accession>
<keyword evidence="1" id="KW-0479">Metal-binding</keyword>
<keyword evidence="1" id="KW-0862">Zinc</keyword>
<gene>
    <name evidence="3" type="ORF">g.16377</name>
</gene>
<feature type="domain" description="SWIM-type" evidence="2">
    <location>
        <begin position="149"/>
        <end position="193"/>
    </location>
</feature>
<keyword evidence="1" id="KW-0863">Zinc-finger</keyword>
<organism evidence="3">
    <name type="scientific">Pectinophora gossypiella</name>
    <name type="common">Cotton pink bollworm</name>
    <name type="synonym">Depressaria gossypiella</name>
    <dbReference type="NCBI Taxonomy" id="13191"/>
    <lineage>
        <taxon>Eukaryota</taxon>
        <taxon>Metazoa</taxon>
        <taxon>Ecdysozoa</taxon>
        <taxon>Arthropoda</taxon>
        <taxon>Hexapoda</taxon>
        <taxon>Insecta</taxon>
        <taxon>Pterygota</taxon>
        <taxon>Neoptera</taxon>
        <taxon>Endopterygota</taxon>
        <taxon>Lepidoptera</taxon>
        <taxon>Glossata</taxon>
        <taxon>Ditrysia</taxon>
        <taxon>Gelechioidea</taxon>
        <taxon>Gelechiidae</taxon>
        <taxon>Apatetrinae</taxon>
        <taxon>Pectinophora</taxon>
    </lineage>
</organism>
<proteinExistence type="predicted"/>
<reference evidence="3" key="1">
    <citation type="submission" date="2015-09" db="EMBL/GenBank/DDBJ databases">
        <title>De novo assembly of Pectinophora gossypiella (Pink Bollworm) gut transcriptome.</title>
        <authorList>
            <person name="Tassone E.E."/>
        </authorList>
    </citation>
    <scope>NUCLEOTIDE SEQUENCE</scope>
</reference>
<dbReference type="AlphaFoldDB" id="A0A1E1WEV8"/>
<name>A0A1E1WEV8_PECGO</name>
<dbReference type="InterPro" id="IPR007527">
    <property type="entry name" value="Znf_SWIM"/>
</dbReference>